<feature type="domain" description="TniQ" evidence="1">
    <location>
        <begin position="32"/>
        <end position="159"/>
    </location>
</feature>
<dbReference type="EMBL" id="MYFO01000001">
    <property type="protein sequence ID" value="TFE91836.1"/>
    <property type="molecule type" value="Genomic_DNA"/>
</dbReference>
<evidence type="ECO:0000313" key="3">
    <source>
        <dbReference type="Proteomes" id="UP000298246"/>
    </source>
</evidence>
<gene>
    <name evidence="2" type="ORF">B5M42_00935</name>
</gene>
<dbReference type="InterPro" id="IPR009492">
    <property type="entry name" value="TniQ"/>
</dbReference>
<sequence>MEEEDLYVNTLHSNHGVSKHFAWNSNWIQEFESFWSIVEKFKFANSASSWDFVQLFGKHDTKKLAFTKLHRDLYEVTVVDEDKIQAEMQINMDQINLSSIHTLFGTLGEPQRAMKPKSINRHFLRSYLCYCPQCLQNGYHSILHQIKLITICPFHCTPLITACPSCQEPIPYELLVKKSAGPYYCKCDHILVSWDPASFTAQWKNHHSKIVNNLVLDCLHLNLSQRNRLENVVFCDLVDLDQLDDGIQLFLKVSDPKYPYDQLGKATHPCPKPTNLMRREQYDDAKEWSPITGVFQLTSRYSGLETKAITKELGKSAQNIIHSIENHLRKTLLKDHKTCIHRLVRVTKEENESLPPICPYAFAFAFWKMSMYKIPHYYDVDNPTYKMGDLQLLEFGEEQDGSFLRNIVDLLLKKYPIFHPRKFHHLRWVLNHIIARLAYAHFKNWLHVANECAPKQELPKKYNLLYKPEDFFIMHFPYNRAEDMEIYWPIPDNNGLRMDLQCPYTTIRSRRKKGTETSFRPLLVAINE</sequence>
<dbReference type="OrthoDB" id="2543325at2"/>
<comment type="caution">
    <text evidence="2">The sequence shown here is derived from an EMBL/GenBank/DDBJ whole genome shotgun (WGS) entry which is preliminary data.</text>
</comment>
<dbReference type="AlphaFoldDB" id="A0A4Y8QBL9"/>
<organism evidence="2 3">
    <name type="scientific">Paenibacillus athensensis</name>
    <dbReference type="NCBI Taxonomy" id="1967502"/>
    <lineage>
        <taxon>Bacteria</taxon>
        <taxon>Bacillati</taxon>
        <taxon>Bacillota</taxon>
        <taxon>Bacilli</taxon>
        <taxon>Bacillales</taxon>
        <taxon>Paenibacillaceae</taxon>
        <taxon>Paenibacillus</taxon>
    </lineage>
</organism>
<proteinExistence type="predicted"/>
<keyword evidence="3" id="KW-1185">Reference proteome</keyword>
<protein>
    <recommendedName>
        <fullName evidence="1">TniQ domain-containing protein</fullName>
    </recommendedName>
</protein>
<accession>A0A4Y8QBL9</accession>
<dbReference type="Pfam" id="PF06527">
    <property type="entry name" value="TniQ"/>
    <property type="match status" value="1"/>
</dbReference>
<evidence type="ECO:0000259" key="1">
    <source>
        <dbReference type="Pfam" id="PF06527"/>
    </source>
</evidence>
<evidence type="ECO:0000313" key="2">
    <source>
        <dbReference type="EMBL" id="TFE91836.1"/>
    </source>
</evidence>
<dbReference type="Proteomes" id="UP000298246">
    <property type="component" value="Unassembled WGS sequence"/>
</dbReference>
<reference evidence="2 3" key="1">
    <citation type="submission" date="2017-03" db="EMBL/GenBank/DDBJ databases">
        <title>Isolation of Levoglucosan Utilizing Bacteria.</title>
        <authorList>
            <person name="Arya A.S."/>
        </authorList>
    </citation>
    <scope>NUCLEOTIDE SEQUENCE [LARGE SCALE GENOMIC DNA]</scope>
    <source>
        <strain evidence="2 3">MEC069</strain>
    </source>
</reference>
<name>A0A4Y8QBL9_9BACL</name>